<dbReference type="RefSeq" id="WP_121369117.1">
    <property type="nucleotide sequence ID" value="NZ_RBKS01000001.1"/>
</dbReference>
<dbReference type="Proteomes" id="UP000280008">
    <property type="component" value="Unassembled WGS sequence"/>
</dbReference>
<dbReference type="InterPro" id="IPR036390">
    <property type="entry name" value="WH_DNA-bd_sf"/>
</dbReference>
<gene>
    <name evidence="2" type="ORF">C8E83_1475</name>
</gene>
<evidence type="ECO:0000313" key="3">
    <source>
        <dbReference type="Proteomes" id="UP000280008"/>
    </source>
</evidence>
<dbReference type="PANTHER" id="PTHR33164:SF99">
    <property type="entry name" value="MARR FAMILY REGULATORY PROTEIN"/>
    <property type="match status" value="1"/>
</dbReference>
<dbReference type="SUPFAM" id="SSF46785">
    <property type="entry name" value="Winged helix' DNA-binding domain"/>
    <property type="match status" value="1"/>
</dbReference>
<sequence length="183" mass="19610">MANDGTGGSAGEVRGAGVSAGEPRWLSDAERAVWIRFAAVLELLPPALDQQLERDEGLSHFEYFVLAMLSEARERTLRMTSLATRTNATLPRLSRVVQRLEAQGLVRRSPCAEDRRATNATLTDAGWAKVVHAAPGHVENVRASVLDALSPAQVAALGEISALLLGRLDPDGRMFASQPGEDA</sequence>
<evidence type="ECO:0000259" key="1">
    <source>
        <dbReference type="PROSITE" id="PS50995"/>
    </source>
</evidence>
<dbReference type="EMBL" id="RBKS01000001">
    <property type="protein sequence ID" value="RKR74364.1"/>
    <property type="molecule type" value="Genomic_DNA"/>
</dbReference>
<dbReference type="InterPro" id="IPR036388">
    <property type="entry name" value="WH-like_DNA-bd_sf"/>
</dbReference>
<feature type="domain" description="HTH marR-type" evidence="1">
    <location>
        <begin position="30"/>
        <end position="166"/>
    </location>
</feature>
<dbReference type="PROSITE" id="PS50995">
    <property type="entry name" value="HTH_MARR_2"/>
    <property type="match status" value="1"/>
</dbReference>
<reference evidence="2 3" key="1">
    <citation type="submission" date="2018-10" db="EMBL/GenBank/DDBJ databases">
        <title>Sequencing the genomes of 1000 actinobacteria strains.</title>
        <authorList>
            <person name="Klenk H.-P."/>
        </authorList>
    </citation>
    <scope>NUCLEOTIDE SEQUENCE [LARGE SCALE GENOMIC DNA]</scope>
    <source>
        <strain evidence="2 3">DSM 17894</strain>
    </source>
</reference>
<dbReference type="PANTHER" id="PTHR33164">
    <property type="entry name" value="TRANSCRIPTIONAL REGULATOR, MARR FAMILY"/>
    <property type="match status" value="1"/>
</dbReference>
<dbReference type="GO" id="GO:0003700">
    <property type="term" value="F:DNA-binding transcription factor activity"/>
    <property type="evidence" value="ECO:0007669"/>
    <property type="project" value="InterPro"/>
</dbReference>
<dbReference type="Pfam" id="PF12802">
    <property type="entry name" value="MarR_2"/>
    <property type="match status" value="1"/>
</dbReference>
<dbReference type="InterPro" id="IPR039422">
    <property type="entry name" value="MarR/SlyA-like"/>
</dbReference>
<comment type="caution">
    <text evidence="2">The sequence shown here is derived from an EMBL/GenBank/DDBJ whole genome shotgun (WGS) entry which is preliminary data.</text>
</comment>
<organism evidence="2 3">
    <name type="scientific">Frondihabitans australicus</name>
    <dbReference type="NCBI Taxonomy" id="386892"/>
    <lineage>
        <taxon>Bacteria</taxon>
        <taxon>Bacillati</taxon>
        <taxon>Actinomycetota</taxon>
        <taxon>Actinomycetes</taxon>
        <taxon>Micrococcales</taxon>
        <taxon>Microbacteriaceae</taxon>
        <taxon>Frondihabitans</taxon>
    </lineage>
</organism>
<dbReference type="SMART" id="SM00347">
    <property type="entry name" value="HTH_MARR"/>
    <property type="match status" value="1"/>
</dbReference>
<accession>A0A495IED2</accession>
<dbReference type="GO" id="GO:0006950">
    <property type="term" value="P:response to stress"/>
    <property type="evidence" value="ECO:0007669"/>
    <property type="project" value="TreeGrafter"/>
</dbReference>
<dbReference type="OrthoDB" id="8635520at2"/>
<proteinExistence type="predicted"/>
<name>A0A495IED2_9MICO</name>
<dbReference type="Gene3D" id="1.10.10.10">
    <property type="entry name" value="Winged helix-like DNA-binding domain superfamily/Winged helix DNA-binding domain"/>
    <property type="match status" value="1"/>
</dbReference>
<protein>
    <submittedName>
        <fullName evidence="2">MarR family transcriptional regulator</fullName>
    </submittedName>
</protein>
<keyword evidence="3" id="KW-1185">Reference proteome</keyword>
<dbReference type="AlphaFoldDB" id="A0A495IED2"/>
<dbReference type="InterPro" id="IPR000835">
    <property type="entry name" value="HTH_MarR-typ"/>
</dbReference>
<evidence type="ECO:0000313" key="2">
    <source>
        <dbReference type="EMBL" id="RKR74364.1"/>
    </source>
</evidence>